<name>A0A6N2K4J4_SALVM</name>
<evidence type="ECO:0000313" key="1">
    <source>
        <dbReference type="EMBL" id="VFU23222.1"/>
    </source>
</evidence>
<gene>
    <name evidence="1" type="ORF">SVIM_LOCUS32661</name>
</gene>
<dbReference type="EMBL" id="CAADRP010000113">
    <property type="protein sequence ID" value="VFU23222.1"/>
    <property type="molecule type" value="Genomic_DNA"/>
</dbReference>
<protein>
    <submittedName>
        <fullName evidence="1">Uncharacterized protein</fullName>
    </submittedName>
</protein>
<reference evidence="1" key="1">
    <citation type="submission" date="2019-03" db="EMBL/GenBank/DDBJ databases">
        <authorList>
            <person name="Mank J."/>
            <person name="Almeida P."/>
        </authorList>
    </citation>
    <scope>NUCLEOTIDE SEQUENCE</scope>
    <source>
        <strain evidence="1">78183</strain>
    </source>
</reference>
<dbReference type="AlphaFoldDB" id="A0A6N2K4J4"/>
<accession>A0A6N2K4J4</accession>
<organism evidence="1">
    <name type="scientific">Salix viminalis</name>
    <name type="common">Common osier</name>
    <name type="synonym">Basket willow</name>
    <dbReference type="NCBI Taxonomy" id="40686"/>
    <lineage>
        <taxon>Eukaryota</taxon>
        <taxon>Viridiplantae</taxon>
        <taxon>Streptophyta</taxon>
        <taxon>Embryophyta</taxon>
        <taxon>Tracheophyta</taxon>
        <taxon>Spermatophyta</taxon>
        <taxon>Magnoliopsida</taxon>
        <taxon>eudicotyledons</taxon>
        <taxon>Gunneridae</taxon>
        <taxon>Pentapetalae</taxon>
        <taxon>rosids</taxon>
        <taxon>fabids</taxon>
        <taxon>Malpighiales</taxon>
        <taxon>Salicaceae</taxon>
        <taxon>Saliceae</taxon>
        <taxon>Salix</taxon>
    </lineage>
</organism>
<sequence length="133" mass="15665">MPSARFSKTCYKLNRNSCILTDKKHGRRDETSSRARNYELGCEEKTGMLQPLIICWRRRRKMRKKKLCLLSQDLQLALQGYDKPLTRAVGLPPRNSNGCRKGKKRRHRLEMEAPCIFTGEEFPINQFQMCFVR</sequence>
<proteinExistence type="predicted"/>